<dbReference type="AlphaFoldDB" id="X1IS27"/>
<comment type="caution">
    <text evidence="1">The sequence shown here is derived from an EMBL/GenBank/DDBJ whole genome shotgun (WGS) entry which is preliminary data.</text>
</comment>
<organism evidence="1">
    <name type="scientific">marine sediment metagenome</name>
    <dbReference type="NCBI Taxonomy" id="412755"/>
    <lineage>
        <taxon>unclassified sequences</taxon>
        <taxon>metagenomes</taxon>
        <taxon>ecological metagenomes</taxon>
    </lineage>
</organism>
<protein>
    <submittedName>
        <fullName evidence="1">Uncharacterized protein</fullName>
    </submittedName>
</protein>
<gene>
    <name evidence="1" type="ORF">S03H2_47075</name>
</gene>
<dbReference type="EMBL" id="BARU01029611">
    <property type="protein sequence ID" value="GAH68909.1"/>
    <property type="molecule type" value="Genomic_DNA"/>
</dbReference>
<evidence type="ECO:0000313" key="1">
    <source>
        <dbReference type="EMBL" id="GAH68909.1"/>
    </source>
</evidence>
<reference evidence="1" key="1">
    <citation type="journal article" date="2014" name="Front. Microbiol.">
        <title>High frequency of phylogenetically diverse reductive dehalogenase-homologous genes in deep subseafloor sedimentary metagenomes.</title>
        <authorList>
            <person name="Kawai M."/>
            <person name="Futagami T."/>
            <person name="Toyoda A."/>
            <person name="Takaki Y."/>
            <person name="Nishi S."/>
            <person name="Hori S."/>
            <person name="Arai W."/>
            <person name="Tsubouchi T."/>
            <person name="Morono Y."/>
            <person name="Uchiyama I."/>
            <person name="Ito T."/>
            <person name="Fujiyama A."/>
            <person name="Inagaki F."/>
            <person name="Takami H."/>
        </authorList>
    </citation>
    <scope>NUCLEOTIDE SEQUENCE</scope>
    <source>
        <strain evidence="1">Expedition CK06-06</strain>
    </source>
</reference>
<name>X1IS27_9ZZZZ</name>
<proteinExistence type="predicted"/>
<sequence>MTQQFALATPTTEEMARVAIVGGAAGGTGAVEGIALSMAPKLGGLELPFTWGTMLGTPVIGAAVALMTKGMISDLGLGIAAGGAAILGRELPIMLQEFTLAGRRAPAGSGQVGAGPGVKLLGAGSALNAPQRAQSRAAVGLEF</sequence>
<accession>X1IS27</accession>